<comment type="caution">
    <text evidence="1">The sequence shown here is derived from an EMBL/GenBank/DDBJ whole genome shotgun (WGS) entry which is preliminary data.</text>
</comment>
<gene>
    <name evidence="1" type="ORF">SLEP1_g45387</name>
</gene>
<name>A0AAV5LLG2_9ROSI</name>
<evidence type="ECO:0000313" key="1">
    <source>
        <dbReference type="EMBL" id="GKV37347.1"/>
    </source>
</evidence>
<evidence type="ECO:0000313" key="2">
    <source>
        <dbReference type="Proteomes" id="UP001054252"/>
    </source>
</evidence>
<protein>
    <submittedName>
        <fullName evidence="1">Uncharacterized protein</fullName>
    </submittedName>
</protein>
<reference evidence="1 2" key="1">
    <citation type="journal article" date="2021" name="Commun. Biol.">
        <title>The genome of Shorea leprosula (Dipterocarpaceae) highlights the ecological relevance of drought in aseasonal tropical rainforests.</title>
        <authorList>
            <person name="Ng K.K.S."/>
            <person name="Kobayashi M.J."/>
            <person name="Fawcett J.A."/>
            <person name="Hatakeyama M."/>
            <person name="Paape T."/>
            <person name="Ng C.H."/>
            <person name="Ang C.C."/>
            <person name="Tnah L.H."/>
            <person name="Lee C.T."/>
            <person name="Nishiyama T."/>
            <person name="Sese J."/>
            <person name="O'Brien M.J."/>
            <person name="Copetti D."/>
            <person name="Mohd Noor M.I."/>
            <person name="Ong R.C."/>
            <person name="Putra M."/>
            <person name="Sireger I.Z."/>
            <person name="Indrioko S."/>
            <person name="Kosugi Y."/>
            <person name="Izuno A."/>
            <person name="Isagi Y."/>
            <person name="Lee S.L."/>
            <person name="Shimizu K.K."/>
        </authorList>
    </citation>
    <scope>NUCLEOTIDE SEQUENCE [LARGE SCALE GENOMIC DNA]</scope>
    <source>
        <strain evidence="1">214</strain>
    </source>
</reference>
<organism evidence="1 2">
    <name type="scientific">Rubroshorea leprosula</name>
    <dbReference type="NCBI Taxonomy" id="152421"/>
    <lineage>
        <taxon>Eukaryota</taxon>
        <taxon>Viridiplantae</taxon>
        <taxon>Streptophyta</taxon>
        <taxon>Embryophyta</taxon>
        <taxon>Tracheophyta</taxon>
        <taxon>Spermatophyta</taxon>
        <taxon>Magnoliopsida</taxon>
        <taxon>eudicotyledons</taxon>
        <taxon>Gunneridae</taxon>
        <taxon>Pentapetalae</taxon>
        <taxon>rosids</taxon>
        <taxon>malvids</taxon>
        <taxon>Malvales</taxon>
        <taxon>Dipterocarpaceae</taxon>
        <taxon>Rubroshorea</taxon>
    </lineage>
</organism>
<dbReference type="Proteomes" id="UP001054252">
    <property type="component" value="Unassembled WGS sequence"/>
</dbReference>
<dbReference type="AlphaFoldDB" id="A0AAV5LLG2"/>
<accession>A0AAV5LLG2</accession>
<proteinExistence type="predicted"/>
<keyword evidence="2" id="KW-1185">Reference proteome</keyword>
<sequence length="46" mass="5561">MYLDLSQIDVFYPGYLKDSKSVYFKFILKPMDFNFKPCIFSTPQQR</sequence>
<dbReference type="EMBL" id="BPVZ01000122">
    <property type="protein sequence ID" value="GKV37347.1"/>
    <property type="molecule type" value="Genomic_DNA"/>
</dbReference>